<reference evidence="2" key="1">
    <citation type="journal article" date="2019" name="Int. J. Syst. Evol. Microbiol.">
        <title>The Global Catalogue of Microorganisms (GCM) 10K type strain sequencing project: providing services to taxonomists for standard genome sequencing and annotation.</title>
        <authorList>
            <consortium name="The Broad Institute Genomics Platform"/>
            <consortium name="The Broad Institute Genome Sequencing Center for Infectious Disease"/>
            <person name="Wu L."/>
            <person name="Ma J."/>
        </authorList>
    </citation>
    <scope>NUCLEOTIDE SEQUENCE [LARGE SCALE GENOMIC DNA]</scope>
    <source>
        <strain evidence="2">JCM 17106</strain>
    </source>
</reference>
<gene>
    <name evidence="1" type="ORF">GCM10022393_43230</name>
</gene>
<evidence type="ECO:0000313" key="2">
    <source>
        <dbReference type="Proteomes" id="UP001500459"/>
    </source>
</evidence>
<sequence>MNVYSSYRETSISRNMNTPDIIIDNSLKYEIVFTHNPRQKVVTATEITTYSNTYKGTPDSFFINKSDKNKIKQTITIKAKTLYELFDLFKKESDTNYENQKVLSTPFEISMELTKGSETIEIKRKEHPTDYINHWSCNGKEIFNPKIDQIIAKILPDPVLGNFKLEKIPSKKAIKYHKEELNKILNRFTYYLQSNDSINLRALAYELYPNIQTIRYLKKNNLYYRGIPEVFQHKSEEEIKIALKQGRERYAASFLKLLNKKGTIKNSTLLTKNDEIEVEYSGFLKDFRGSSKIDFPRGNGAIETTHFYFKVKINDTTYRYSFGEMLRVHDQWLSFTGYVKGT</sequence>
<dbReference type="EMBL" id="BAABCW010000041">
    <property type="protein sequence ID" value="GAA3523741.1"/>
    <property type="molecule type" value="Genomic_DNA"/>
</dbReference>
<dbReference type="Proteomes" id="UP001500459">
    <property type="component" value="Unassembled WGS sequence"/>
</dbReference>
<keyword evidence="2" id="KW-1185">Reference proteome</keyword>
<protein>
    <submittedName>
        <fullName evidence="1">Uncharacterized protein</fullName>
    </submittedName>
</protein>
<comment type="caution">
    <text evidence="1">The sequence shown here is derived from an EMBL/GenBank/DDBJ whole genome shotgun (WGS) entry which is preliminary data.</text>
</comment>
<name>A0ABP6UZB2_9FLAO</name>
<evidence type="ECO:0000313" key="1">
    <source>
        <dbReference type="EMBL" id="GAA3523741.1"/>
    </source>
</evidence>
<proteinExistence type="predicted"/>
<accession>A0ABP6UZB2</accession>
<organism evidence="1 2">
    <name type="scientific">Aquimarina addita</name>
    <dbReference type="NCBI Taxonomy" id="870485"/>
    <lineage>
        <taxon>Bacteria</taxon>
        <taxon>Pseudomonadati</taxon>
        <taxon>Bacteroidota</taxon>
        <taxon>Flavobacteriia</taxon>
        <taxon>Flavobacteriales</taxon>
        <taxon>Flavobacteriaceae</taxon>
        <taxon>Aquimarina</taxon>
    </lineage>
</organism>